<protein>
    <submittedName>
        <fullName evidence="1">Uncharacterized protein</fullName>
    </submittedName>
</protein>
<accession>A0A8S5TMG1</accession>
<evidence type="ECO:0000313" key="1">
    <source>
        <dbReference type="EMBL" id="DAF64401.1"/>
    </source>
</evidence>
<organism evidence="1">
    <name type="scientific">Siphoviridae sp. ct9UA16</name>
    <dbReference type="NCBI Taxonomy" id="2827793"/>
    <lineage>
        <taxon>Viruses</taxon>
        <taxon>Duplodnaviria</taxon>
        <taxon>Heunggongvirae</taxon>
        <taxon>Uroviricota</taxon>
        <taxon>Caudoviricetes</taxon>
    </lineage>
</organism>
<name>A0A8S5TMG1_9CAUD</name>
<sequence>MVTVKKLLHEFFTEDTIKALAIGFMADDPREKSNYPSDMPYSEFKRLITSKSVPRKLNDTEENRRKFRKAVHENHLKSAIENGVGLTETEKYAAYEIMFSPRW</sequence>
<proteinExistence type="predicted"/>
<dbReference type="EMBL" id="BK032859">
    <property type="protein sequence ID" value="DAF64401.1"/>
    <property type="molecule type" value="Genomic_DNA"/>
</dbReference>
<reference evidence="1" key="1">
    <citation type="journal article" date="2021" name="Proc. Natl. Acad. Sci. U.S.A.">
        <title>A Catalog of Tens of Thousands of Viruses from Human Metagenomes Reveals Hidden Associations with Chronic Diseases.</title>
        <authorList>
            <person name="Tisza M.J."/>
            <person name="Buck C.B."/>
        </authorList>
    </citation>
    <scope>NUCLEOTIDE SEQUENCE</scope>
    <source>
        <strain evidence="1">Ct9UA16</strain>
    </source>
</reference>